<dbReference type="InterPro" id="IPR035093">
    <property type="entry name" value="RelE/ParE_toxin_dom_sf"/>
</dbReference>
<name>I7L6L8_9LACO</name>
<dbReference type="Gene3D" id="3.30.2310.20">
    <property type="entry name" value="RelE-like"/>
    <property type="match status" value="1"/>
</dbReference>
<evidence type="ECO:0000313" key="2">
    <source>
        <dbReference type="Proteomes" id="UP000009320"/>
    </source>
</evidence>
<dbReference type="SUPFAM" id="SSF143011">
    <property type="entry name" value="RelE-like"/>
    <property type="match status" value="1"/>
</dbReference>
<dbReference type="OrthoDB" id="2167761at2"/>
<dbReference type="AlphaFoldDB" id="I7L6L8"/>
<reference evidence="1 2" key="1">
    <citation type="submission" date="2012-06" db="EMBL/GenBank/DDBJ databases">
        <title>Draft Genome Sequence of Lactobacillus hominis Strain CRBIP 24.179T, isolated from human intestine.</title>
        <authorList>
            <person name="Cousin S."/>
            <person name="Ma L."/>
            <person name="Bizet C."/>
            <person name="Loux V."/>
            <person name="Bouchier C."/>
            <person name="Clermont D."/>
            <person name="Creno S."/>
        </authorList>
    </citation>
    <scope>NUCLEOTIDE SEQUENCE [LARGE SCALE GENOMIC DNA]</scope>
    <source>
        <strain evidence="2">CRBIP 24.179T</strain>
    </source>
</reference>
<gene>
    <name evidence="1" type="ORF">BN55_01980</name>
</gene>
<comment type="caution">
    <text evidence="1">The sequence shown here is derived from an EMBL/GenBank/DDBJ whole genome shotgun (WGS) entry which is preliminary data.</text>
</comment>
<dbReference type="GeneID" id="82847319"/>
<keyword evidence="2" id="KW-1185">Reference proteome</keyword>
<dbReference type="PATRIC" id="fig|1423758.3.peg.645"/>
<accession>I7L6L8</accession>
<dbReference type="Proteomes" id="UP000009320">
    <property type="component" value="Unassembled WGS sequence"/>
</dbReference>
<organism evidence="1 2">
    <name type="scientific">Lactobacillus hominis DSM 23910 = CRBIP 24.179</name>
    <dbReference type="NCBI Taxonomy" id="1423758"/>
    <lineage>
        <taxon>Bacteria</taxon>
        <taxon>Bacillati</taxon>
        <taxon>Bacillota</taxon>
        <taxon>Bacilli</taxon>
        <taxon>Lactobacillales</taxon>
        <taxon>Lactobacillaceae</taxon>
        <taxon>Lactobacillus</taxon>
    </lineage>
</organism>
<sequence>MPHKTPYEVIYLPEAKEEYDNLEGNQLVFVDKGISRLKALGMNAGQPLHGKLINCRKLKNKKMGLRIIFTRDKEKIKIIKIIAIGARRREKVYRDAENRLSK</sequence>
<dbReference type="eggNOG" id="ENOG50331AX">
    <property type="taxonomic scope" value="Bacteria"/>
</dbReference>
<proteinExistence type="predicted"/>
<dbReference type="STRING" id="1423758.FC41_GL000639"/>
<dbReference type="RefSeq" id="WP_008471080.1">
    <property type="nucleotide sequence ID" value="NZ_AYZP01000014.1"/>
</dbReference>
<evidence type="ECO:0000313" key="1">
    <source>
        <dbReference type="EMBL" id="CCI82097.1"/>
    </source>
</evidence>
<protein>
    <submittedName>
        <fullName evidence="1">RelE</fullName>
    </submittedName>
</protein>
<dbReference type="EMBL" id="CAKE01000015">
    <property type="protein sequence ID" value="CCI82097.1"/>
    <property type="molecule type" value="Genomic_DNA"/>
</dbReference>